<comment type="caution">
    <text evidence="2">The sequence shown here is derived from an EMBL/GenBank/DDBJ whole genome shotgun (WGS) entry which is preliminary data.</text>
</comment>
<dbReference type="EMBL" id="JANIGO010000005">
    <property type="protein sequence ID" value="MCQ8897513.1"/>
    <property type="molecule type" value="Genomic_DNA"/>
</dbReference>
<evidence type="ECO:0008006" key="4">
    <source>
        <dbReference type="Google" id="ProtNLM"/>
    </source>
</evidence>
<evidence type="ECO:0000256" key="1">
    <source>
        <dbReference type="SAM" id="MobiDB-lite"/>
    </source>
</evidence>
<feature type="region of interest" description="Disordered" evidence="1">
    <location>
        <begin position="323"/>
        <end position="346"/>
    </location>
</feature>
<organism evidence="2 3">
    <name type="scientific">Limnobacter humi</name>
    <dbReference type="NCBI Taxonomy" id="1778671"/>
    <lineage>
        <taxon>Bacteria</taxon>
        <taxon>Pseudomonadati</taxon>
        <taxon>Pseudomonadota</taxon>
        <taxon>Betaproteobacteria</taxon>
        <taxon>Burkholderiales</taxon>
        <taxon>Burkholderiaceae</taxon>
        <taxon>Limnobacter</taxon>
    </lineage>
</organism>
<keyword evidence="3" id="KW-1185">Reference proteome</keyword>
<evidence type="ECO:0000313" key="2">
    <source>
        <dbReference type="EMBL" id="MCQ8897513.1"/>
    </source>
</evidence>
<name>A0ABT1WJ06_9BURK</name>
<gene>
    <name evidence="2" type="ORF">NQT62_13815</name>
</gene>
<evidence type="ECO:0000313" key="3">
    <source>
        <dbReference type="Proteomes" id="UP001204142"/>
    </source>
</evidence>
<protein>
    <recommendedName>
        <fullName evidence="4">Flagellar hook-length control protein FliK</fullName>
    </recommendedName>
</protein>
<dbReference type="RefSeq" id="WP_256765318.1">
    <property type="nucleotide sequence ID" value="NZ_JANIGO010000005.1"/>
</dbReference>
<dbReference type="Proteomes" id="UP001204142">
    <property type="component" value="Unassembled WGS sequence"/>
</dbReference>
<accession>A0ABT1WJ06</accession>
<proteinExistence type="predicted"/>
<sequence>MKLEGLPSPQLQQKTQALLSHSISAVQGAMAAQVGEDYQNQRLQGRALSGQFMGYDPQGLAKLKVGNLVVRLLLPVGAKPPAIGATLVVNITARDSILRGAGDLPGELTESSDFVGVLSRQALLQSGASDLEPDDLSFPAFRALHSEDVQTDVSESGQLLGKLVQAMGPREGVRLVLMATQLGLLSRVLLGEPADGEQRPPERMHPLTEALGLIDGGADDLRDNATQLARQLQLAIQRSGLFYESHVRLWREGKWTLTELGEEPQSDWGQAQALAGTEASFNPEQNKSAWLTNLQLNLLHTPRLSLVMPGLTGEPIHLTIAASRQDSDDPTDESSAEQAAQPTPYNRFEFDIRMQLPTLGRVHAQGVIARHSTDLTVTFEEGKQPPESAAHQLSRALSGARVHVQTFPDENA</sequence>
<reference evidence="2 3" key="1">
    <citation type="submission" date="2022-07" db="EMBL/GenBank/DDBJ databases">
        <authorList>
            <person name="Xamxidin M."/>
            <person name="Wu M."/>
        </authorList>
    </citation>
    <scope>NUCLEOTIDE SEQUENCE [LARGE SCALE GENOMIC DNA]</scope>
    <source>
        <strain evidence="2 3">NBRC 111650</strain>
    </source>
</reference>